<dbReference type="AlphaFoldDB" id="A0A557SXA6"/>
<name>A0A557SXA6_9ARCH</name>
<keyword evidence="2" id="KW-1185">Reference proteome</keyword>
<sequence length="38" mass="4399">MDGSLGNYVSHFSPRLRLELIYTKYLVFKSMSIESSKT</sequence>
<accession>A0A557SXA6</accession>
<evidence type="ECO:0000313" key="1">
    <source>
        <dbReference type="EMBL" id="TVP41235.1"/>
    </source>
</evidence>
<protein>
    <submittedName>
        <fullName evidence="1">Uncharacterized protein</fullName>
    </submittedName>
</protein>
<reference evidence="1 2" key="1">
    <citation type="journal article" date="2019" name="Front. Microbiol.">
        <title>Ammonia Oxidation by the Arctic Terrestrial Thaumarchaeote Candidatus Nitrosocosmicus arcticus Is Stimulated by Increasing Temperatures.</title>
        <authorList>
            <person name="Alves R.J.E."/>
            <person name="Kerou M."/>
            <person name="Zappe A."/>
            <person name="Bittner R."/>
            <person name="Abby S.S."/>
            <person name="Schmidt H.A."/>
            <person name="Pfeifer K."/>
            <person name="Schleper C."/>
        </authorList>
    </citation>
    <scope>NUCLEOTIDE SEQUENCE [LARGE SCALE GENOMIC DNA]</scope>
    <source>
        <strain evidence="1 2">Kfb</strain>
    </source>
</reference>
<gene>
    <name evidence="1" type="ORF">NARC_40198</name>
</gene>
<proteinExistence type="predicted"/>
<comment type="caution">
    <text evidence="1">The sequence shown here is derived from an EMBL/GenBank/DDBJ whole genome shotgun (WGS) entry which is preliminary data.</text>
</comment>
<evidence type="ECO:0000313" key="2">
    <source>
        <dbReference type="Proteomes" id="UP000315289"/>
    </source>
</evidence>
<dbReference type="EMBL" id="VOAH01000004">
    <property type="protein sequence ID" value="TVP41235.1"/>
    <property type="molecule type" value="Genomic_DNA"/>
</dbReference>
<dbReference type="Proteomes" id="UP000315289">
    <property type="component" value="Unassembled WGS sequence"/>
</dbReference>
<organism evidence="1 2">
    <name type="scientific">Candidatus Nitrosocosmicus arcticus</name>
    <dbReference type="NCBI Taxonomy" id="2035267"/>
    <lineage>
        <taxon>Archaea</taxon>
        <taxon>Nitrososphaerota</taxon>
        <taxon>Nitrososphaeria</taxon>
        <taxon>Nitrososphaerales</taxon>
        <taxon>Nitrososphaeraceae</taxon>
        <taxon>Candidatus Nitrosocosmicus</taxon>
    </lineage>
</organism>